<evidence type="ECO:0000313" key="2">
    <source>
        <dbReference type="Proteomes" id="UP000789702"/>
    </source>
</evidence>
<comment type="caution">
    <text evidence="1">The sequence shown here is derived from an EMBL/GenBank/DDBJ whole genome shotgun (WGS) entry which is preliminary data.</text>
</comment>
<proteinExistence type="predicted"/>
<organism evidence="1 2">
    <name type="scientific">Dentiscutata heterogama</name>
    <dbReference type="NCBI Taxonomy" id="1316150"/>
    <lineage>
        <taxon>Eukaryota</taxon>
        <taxon>Fungi</taxon>
        <taxon>Fungi incertae sedis</taxon>
        <taxon>Mucoromycota</taxon>
        <taxon>Glomeromycotina</taxon>
        <taxon>Glomeromycetes</taxon>
        <taxon>Diversisporales</taxon>
        <taxon>Gigasporaceae</taxon>
        <taxon>Dentiscutata</taxon>
    </lineage>
</organism>
<accession>A0ACA9QH57</accession>
<feature type="non-terminal residue" evidence="1">
    <location>
        <position position="1"/>
    </location>
</feature>
<protein>
    <submittedName>
        <fullName evidence="1">15134_t:CDS:1</fullName>
    </submittedName>
</protein>
<evidence type="ECO:0000313" key="1">
    <source>
        <dbReference type="EMBL" id="CAG8751195.1"/>
    </source>
</evidence>
<gene>
    <name evidence="1" type="ORF">DHETER_LOCUS14646</name>
</gene>
<dbReference type="Proteomes" id="UP000789702">
    <property type="component" value="Unassembled WGS sequence"/>
</dbReference>
<dbReference type="EMBL" id="CAJVPU010046223">
    <property type="protein sequence ID" value="CAG8751195.1"/>
    <property type="molecule type" value="Genomic_DNA"/>
</dbReference>
<sequence>ELNNNEDDGDDLKKEKQEMLLINYNMSLEELNKSKEKELNSLKMKYGILATN</sequence>
<keyword evidence="2" id="KW-1185">Reference proteome</keyword>
<name>A0ACA9QH57_9GLOM</name>
<reference evidence="1" key="1">
    <citation type="submission" date="2021-06" db="EMBL/GenBank/DDBJ databases">
        <authorList>
            <person name="Kallberg Y."/>
            <person name="Tangrot J."/>
            <person name="Rosling A."/>
        </authorList>
    </citation>
    <scope>NUCLEOTIDE SEQUENCE</scope>
    <source>
        <strain evidence="1">IL203A</strain>
    </source>
</reference>